<evidence type="ECO:0000313" key="2">
    <source>
        <dbReference type="EMBL" id="AYD47177.1"/>
    </source>
</evidence>
<keyword evidence="3" id="KW-1185">Reference proteome</keyword>
<name>A0A386HMP8_9BACT</name>
<feature type="domain" description="SGNH hydrolase-type esterase" evidence="1">
    <location>
        <begin position="51"/>
        <end position="213"/>
    </location>
</feature>
<keyword evidence="2" id="KW-0378">Hydrolase</keyword>
<accession>A0A386HMP8</accession>
<dbReference type="PANTHER" id="PTHR30383:SF5">
    <property type="entry name" value="SGNH HYDROLASE-TYPE ESTERASE DOMAIN-CONTAINING PROTEIN"/>
    <property type="match status" value="1"/>
</dbReference>
<dbReference type="PANTHER" id="PTHR30383">
    <property type="entry name" value="THIOESTERASE 1/PROTEASE 1/LYSOPHOSPHOLIPASE L1"/>
    <property type="match status" value="1"/>
</dbReference>
<dbReference type="EMBL" id="CP032489">
    <property type="protein sequence ID" value="AYD47177.1"/>
    <property type="molecule type" value="Genomic_DNA"/>
</dbReference>
<dbReference type="InterPro" id="IPR013830">
    <property type="entry name" value="SGNH_hydro"/>
</dbReference>
<gene>
    <name evidence="2" type="ORF">D6B99_05855</name>
</gene>
<dbReference type="InterPro" id="IPR036514">
    <property type="entry name" value="SGNH_hydro_sf"/>
</dbReference>
<dbReference type="InterPro" id="IPR051532">
    <property type="entry name" value="Ester_Hydrolysis_Enzymes"/>
</dbReference>
<evidence type="ECO:0000259" key="1">
    <source>
        <dbReference type="Pfam" id="PF13472"/>
    </source>
</evidence>
<dbReference type="Proteomes" id="UP000266118">
    <property type="component" value="Chromosome"/>
</dbReference>
<dbReference type="Gene3D" id="3.40.50.1110">
    <property type="entry name" value="SGNH hydrolase"/>
    <property type="match status" value="1"/>
</dbReference>
<dbReference type="AlphaFoldDB" id="A0A386HMP8"/>
<dbReference type="OrthoDB" id="9794725at2"/>
<dbReference type="SUPFAM" id="SSF52266">
    <property type="entry name" value="SGNH hydrolase"/>
    <property type="match status" value="1"/>
</dbReference>
<dbReference type="RefSeq" id="WP_119986012.1">
    <property type="nucleotide sequence ID" value="NZ_CP032489.1"/>
</dbReference>
<organism evidence="2 3">
    <name type="scientific">Arachidicoccus soli</name>
    <dbReference type="NCBI Taxonomy" id="2341117"/>
    <lineage>
        <taxon>Bacteria</taxon>
        <taxon>Pseudomonadati</taxon>
        <taxon>Bacteroidota</taxon>
        <taxon>Chitinophagia</taxon>
        <taxon>Chitinophagales</taxon>
        <taxon>Chitinophagaceae</taxon>
        <taxon>Arachidicoccus</taxon>
    </lineage>
</organism>
<reference evidence="2 3" key="1">
    <citation type="submission" date="2018-09" db="EMBL/GenBank/DDBJ databases">
        <title>Arachidicoccus sp. nov., a bacterium isolated from soil.</title>
        <authorList>
            <person name="Weon H.-Y."/>
            <person name="Kwon S.-W."/>
            <person name="Lee S.A."/>
        </authorList>
    </citation>
    <scope>NUCLEOTIDE SEQUENCE [LARGE SCALE GENOMIC DNA]</scope>
    <source>
        <strain evidence="2 3">KIS59-12</strain>
    </source>
</reference>
<evidence type="ECO:0000313" key="3">
    <source>
        <dbReference type="Proteomes" id="UP000266118"/>
    </source>
</evidence>
<protein>
    <submittedName>
        <fullName evidence="2">Acylhydrolase</fullName>
    </submittedName>
</protein>
<dbReference type="KEGG" id="ark:D6B99_05855"/>
<dbReference type="Pfam" id="PF13472">
    <property type="entry name" value="Lipase_GDSL_2"/>
    <property type="match status" value="1"/>
</dbReference>
<proteinExistence type="predicted"/>
<dbReference type="GO" id="GO:0004622">
    <property type="term" value="F:phosphatidylcholine lysophospholipase activity"/>
    <property type="evidence" value="ECO:0007669"/>
    <property type="project" value="TreeGrafter"/>
</dbReference>
<dbReference type="CDD" id="cd04501">
    <property type="entry name" value="SGNH_hydrolase_like_4"/>
    <property type="match status" value="1"/>
</dbReference>
<sequence>MSKSLLLFVAMGFFLVKAEAQKGDWAAFGRYEKANEQVKALPQSKRAVVFMGNSITDFWINSDSAFFANNNYIDRGISGQTTSQMLVRFRKDVIDLHPKAVIILAGTNDIAGNTGDISLENILGNIASMAELAKQHHIKVLLCSITPAFDYPWHRGMQPNIKIPVLNNMLENYAKENHFAYVDYFSALNDGNNGMKKGLAKDGVHPTLEGYKIMESIANKSIKKIIHH</sequence>